<comment type="caution">
    <text evidence="5">The sequence shown here is derived from an EMBL/GenBank/DDBJ whole genome shotgun (WGS) entry which is preliminary data.</text>
</comment>
<reference evidence="5 6" key="1">
    <citation type="journal article" date="2018" name="New Phytol.">
        <title>Phylogenomics of Endogonaceae and evolution of mycorrhizas within Mucoromycota.</title>
        <authorList>
            <person name="Chang Y."/>
            <person name="Desiro A."/>
            <person name="Na H."/>
            <person name="Sandor L."/>
            <person name="Lipzen A."/>
            <person name="Clum A."/>
            <person name="Barry K."/>
            <person name="Grigoriev I.V."/>
            <person name="Martin F.M."/>
            <person name="Stajich J.E."/>
            <person name="Smith M.E."/>
            <person name="Bonito G."/>
            <person name="Spatafora J.W."/>
        </authorList>
    </citation>
    <scope>NUCLEOTIDE SEQUENCE [LARGE SCALE GENOMIC DNA]</scope>
    <source>
        <strain evidence="5 6">GMNB39</strain>
    </source>
</reference>
<feature type="region of interest" description="Disordered" evidence="3">
    <location>
        <begin position="253"/>
        <end position="299"/>
    </location>
</feature>
<feature type="compositionally biased region" description="Basic and acidic residues" evidence="3">
    <location>
        <begin position="262"/>
        <end position="272"/>
    </location>
</feature>
<dbReference type="Gene3D" id="2.120.10.80">
    <property type="entry name" value="Kelch-type beta propeller"/>
    <property type="match status" value="1"/>
</dbReference>
<evidence type="ECO:0000313" key="6">
    <source>
        <dbReference type="Proteomes" id="UP000268093"/>
    </source>
</evidence>
<proteinExistence type="predicted"/>
<feature type="compositionally biased region" description="Polar residues" evidence="3">
    <location>
        <begin position="275"/>
        <end position="290"/>
    </location>
</feature>
<accession>A0A433DK55</accession>
<dbReference type="OrthoDB" id="432528at2759"/>
<gene>
    <name evidence="5" type="ORF">BC936DRAFT_149620</name>
</gene>
<protein>
    <recommendedName>
        <fullName evidence="7">Galactose oxidase</fullName>
    </recommendedName>
</protein>
<evidence type="ECO:0000256" key="1">
    <source>
        <dbReference type="ARBA" id="ARBA00022441"/>
    </source>
</evidence>
<organism evidence="5 6">
    <name type="scientific">Jimgerdemannia flammicorona</name>
    <dbReference type="NCBI Taxonomy" id="994334"/>
    <lineage>
        <taxon>Eukaryota</taxon>
        <taxon>Fungi</taxon>
        <taxon>Fungi incertae sedis</taxon>
        <taxon>Mucoromycota</taxon>
        <taxon>Mucoromycotina</taxon>
        <taxon>Endogonomycetes</taxon>
        <taxon>Endogonales</taxon>
        <taxon>Endogonaceae</taxon>
        <taxon>Jimgerdemannia</taxon>
    </lineage>
</organism>
<name>A0A433DK55_9FUNG</name>
<keyword evidence="4" id="KW-0472">Membrane</keyword>
<dbReference type="PANTHER" id="PTHR46093:SF18">
    <property type="entry name" value="FIBRONECTIN TYPE-III DOMAIN-CONTAINING PROTEIN"/>
    <property type="match status" value="1"/>
</dbReference>
<evidence type="ECO:0008006" key="7">
    <source>
        <dbReference type="Google" id="ProtNLM"/>
    </source>
</evidence>
<evidence type="ECO:0000256" key="2">
    <source>
        <dbReference type="ARBA" id="ARBA00022737"/>
    </source>
</evidence>
<evidence type="ECO:0000256" key="4">
    <source>
        <dbReference type="SAM" id="Phobius"/>
    </source>
</evidence>
<keyword evidence="2" id="KW-0677">Repeat</keyword>
<dbReference type="AlphaFoldDB" id="A0A433DK55"/>
<feature type="transmembrane region" description="Helical" evidence="4">
    <location>
        <begin position="174"/>
        <end position="201"/>
    </location>
</feature>
<dbReference type="PANTHER" id="PTHR46093">
    <property type="entry name" value="ACYL-COA-BINDING DOMAIN-CONTAINING PROTEIN 5"/>
    <property type="match status" value="1"/>
</dbReference>
<keyword evidence="1" id="KW-0880">Kelch repeat</keyword>
<sequence length="453" mass="47717">MVILGGKNQTGGVCPFSDVLVFDTNKGLWSVLNATLYNGNPVPRLSHVAVATHDSKIIIHGGDLGPVVGVSGIADIAVLDLKPSNLSWYVPPTTGLGPTSRVAHVAVMAGTTAFILFGQTDNNTVDSNIYALDTETWTWLHTYNATHLDYTNTGNLPSDISPSPPPTDKNPSVLSMPIVIGVSVGAAAVLAVIVIACFLFCRRHGKNRAATAAGAAAGTTAAAPCTDHELTSSVQQSGTPTFNTTLRHNSTATAAPLWNPHSGHESDNDRRSPPALNTSISPSPGDSPTRFSYPPSGQIFNSNPGPMPYHVIDPNVYAISPGYPVGTPTGYPIGTPTGYPTGYPVGGMGTSFVYKPYTSAHAPYVLSYGQPSPVPSGTTQNDDIRYPPPNTFSPVIHPAGSPNPASLATTDHYDYEYPISTDSAGEARATKMPLVYERRDSVTETMPSQYQGR</sequence>
<keyword evidence="4" id="KW-0812">Transmembrane</keyword>
<dbReference type="Pfam" id="PF24681">
    <property type="entry name" value="Kelch_KLHDC2_KLHL20_DRC7"/>
    <property type="match status" value="1"/>
</dbReference>
<dbReference type="Proteomes" id="UP000268093">
    <property type="component" value="Unassembled WGS sequence"/>
</dbReference>
<keyword evidence="4" id="KW-1133">Transmembrane helix</keyword>
<evidence type="ECO:0000256" key="3">
    <source>
        <dbReference type="SAM" id="MobiDB-lite"/>
    </source>
</evidence>
<evidence type="ECO:0000313" key="5">
    <source>
        <dbReference type="EMBL" id="RUP51161.1"/>
    </source>
</evidence>
<keyword evidence="6" id="KW-1185">Reference proteome</keyword>
<dbReference type="InterPro" id="IPR015915">
    <property type="entry name" value="Kelch-typ_b-propeller"/>
</dbReference>
<dbReference type="EMBL" id="RBNI01000912">
    <property type="protein sequence ID" value="RUP51161.1"/>
    <property type="molecule type" value="Genomic_DNA"/>
</dbReference>
<dbReference type="SUPFAM" id="SSF117281">
    <property type="entry name" value="Kelch motif"/>
    <property type="match status" value="1"/>
</dbReference>